<dbReference type="AlphaFoldDB" id="A0A0C1R1J0"/>
<dbReference type="PANTHER" id="PTHR45947">
    <property type="entry name" value="SULFOQUINOVOSYL TRANSFERASE SQD2"/>
    <property type="match status" value="1"/>
</dbReference>
<feature type="domain" description="Glycosyl transferase family 1" evidence="1">
    <location>
        <begin position="198"/>
        <end position="361"/>
    </location>
</feature>
<sequence length="411" mass="45904">MKILIFTPYVGSSYGGTSKAVKELVESVSSFGTRIDLITTNANQSEKLTVPLNKWIEVKNYRIKYFSCWNRNDFIISLPLIQWLIEHINDYDLVHTNTIFAPIVSFVHWLCQQRRVPYVMTPHGMLEPWALSYKAWKKKFYFNLIEKPALQKAKAIQVIANSEAGHVKSLGLKNPIVVPNGVHRQEFISLPDPEIFYQQFPSTKNKTLILFLGRIDPKKGLDLLAPAFAKVHKKFPQTHLVVAGPDSTGYLPKVKTAFKQIGCLDAVTFTGMLTGSLKYAALAAASLYVAPSYSEGFSMSVLEGMASGLPCVITTGCNFPEAEIAKAALIVDINTHAIADGLIQCLSHPQMSKAMGNRARNFIFQNYTWDCAAEKLTRVYKAIVNQKPLSTDLVLSNEKASRQQLKVRGEE</sequence>
<dbReference type="Pfam" id="PF00534">
    <property type="entry name" value="Glycos_transf_1"/>
    <property type="match status" value="1"/>
</dbReference>
<comment type="caution">
    <text evidence="4">The sequence shown here is derived from an EMBL/GenBank/DDBJ whole genome shotgun (WGS) entry which is preliminary data.</text>
</comment>
<feature type="domain" description="Glycosyltransferase subfamily 4-like N-terminal" evidence="2">
    <location>
        <begin position="14"/>
        <end position="184"/>
    </location>
</feature>
<dbReference type="STRING" id="1479485.DA73_0225930"/>
<dbReference type="Pfam" id="PF13439">
    <property type="entry name" value="Glyco_transf_4"/>
    <property type="match status" value="1"/>
</dbReference>
<reference evidence="4" key="1">
    <citation type="journal article" date="2015" name="Genome Announc.">
        <title>Draft Genome Sequence of Tolypothrix boutellei Strain VB521301.</title>
        <authorList>
            <person name="Chandrababunaidu M.M."/>
            <person name="Singh D."/>
            <person name="Sen D."/>
            <person name="Bhan S."/>
            <person name="Das S."/>
            <person name="Gupta A."/>
            <person name="Adhikary S.P."/>
            <person name="Tripathy S."/>
        </authorList>
    </citation>
    <scope>NUCLEOTIDE SEQUENCE</scope>
    <source>
        <strain evidence="4">VB521301</strain>
    </source>
</reference>
<dbReference type="Proteomes" id="UP000029738">
    <property type="component" value="Unassembled WGS sequence"/>
</dbReference>
<dbReference type="GO" id="GO:0016757">
    <property type="term" value="F:glycosyltransferase activity"/>
    <property type="evidence" value="ECO:0007669"/>
    <property type="project" value="InterPro"/>
</dbReference>
<accession>A0A0C1R1J0</accession>
<keyword evidence="5" id="KW-1185">Reference proteome</keyword>
<dbReference type="OrthoDB" id="433681at2"/>
<protein>
    <submittedName>
        <fullName evidence="4">Glycosyltransferase</fullName>
    </submittedName>
</protein>
<evidence type="ECO:0000313" key="3">
    <source>
        <dbReference type="EMBL" id="KAF3884585.1"/>
    </source>
</evidence>
<dbReference type="EMBL" id="JHEG02000054">
    <property type="protein sequence ID" value="KIE09753.1"/>
    <property type="molecule type" value="Genomic_DNA"/>
</dbReference>
<dbReference type="SUPFAM" id="SSF53756">
    <property type="entry name" value="UDP-Glycosyltransferase/glycogen phosphorylase"/>
    <property type="match status" value="1"/>
</dbReference>
<reference evidence="3" key="2">
    <citation type="submission" date="2019-11" db="EMBL/GenBank/DDBJ databases">
        <title>Improved Assembly of Tolypothrix boutellei genome.</title>
        <authorList>
            <person name="Sarangi A.N."/>
            <person name="Mukherjee M."/>
            <person name="Ghosh S."/>
            <person name="Singh D."/>
            <person name="Das A."/>
            <person name="Kant S."/>
            <person name="Prusty A."/>
            <person name="Tripathy S."/>
        </authorList>
    </citation>
    <scope>NUCLEOTIDE SEQUENCE</scope>
    <source>
        <strain evidence="3">VB521301</strain>
    </source>
</reference>
<dbReference type="EMBL" id="JHEG04000001">
    <property type="protein sequence ID" value="KAF3884585.1"/>
    <property type="molecule type" value="Genomic_DNA"/>
</dbReference>
<dbReference type="RefSeq" id="WP_038081149.1">
    <property type="nucleotide sequence ID" value="NZ_JHEG04000001.1"/>
</dbReference>
<dbReference type="PANTHER" id="PTHR45947:SF3">
    <property type="entry name" value="SULFOQUINOVOSYL TRANSFERASE SQD2"/>
    <property type="match status" value="1"/>
</dbReference>
<organism evidence="4">
    <name type="scientific">Tolypothrix bouteillei VB521301</name>
    <dbReference type="NCBI Taxonomy" id="1479485"/>
    <lineage>
        <taxon>Bacteria</taxon>
        <taxon>Bacillati</taxon>
        <taxon>Cyanobacteriota</taxon>
        <taxon>Cyanophyceae</taxon>
        <taxon>Nostocales</taxon>
        <taxon>Tolypothrichaceae</taxon>
        <taxon>Tolypothrix</taxon>
    </lineage>
</organism>
<name>A0A0C1R1J0_9CYAN</name>
<dbReference type="InterPro" id="IPR001296">
    <property type="entry name" value="Glyco_trans_1"/>
</dbReference>
<evidence type="ECO:0000313" key="4">
    <source>
        <dbReference type="EMBL" id="KIE09753.1"/>
    </source>
</evidence>
<evidence type="ECO:0000313" key="5">
    <source>
        <dbReference type="Proteomes" id="UP000029738"/>
    </source>
</evidence>
<evidence type="ECO:0000259" key="1">
    <source>
        <dbReference type="Pfam" id="PF00534"/>
    </source>
</evidence>
<dbReference type="InterPro" id="IPR050194">
    <property type="entry name" value="Glycosyltransferase_grp1"/>
</dbReference>
<evidence type="ECO:0000259" key="2">
    <source>
        <dbReference type="Pfam" id="PF13439"/>
    </source>
</evidence>
<keyword evidence="4" id="KW-0808">Transferase</keyword>
<proteinExistence type="predicted"/>
<dbReference type="InterPro" id="IPR028098">
    <property type="entry name" value="Glyco_trans_4-like_N"/>
</dbReference>
<dbReference type="Gene3D" id="3.40.50.2000">
    <property type="entry name" value="Glycogen Phosphorylase B"/>
    <property type="match status" value="2"/>
</dbReference>
<gene>
    <name evidence="4" type="ORF">DA73_0225930</name>
    <name evidence="3" type="ORF">DA73_0400003170</name>
</gene>